<dbReference type="STRING" id="930990.A0A067M6J1"/>
<gene>
    <name evidence="5" type="ORF">BOTBODRAFT_192411</name>
</gene>
<dbReference type="InterPro" id="IPR037791">
    <property type="entry name" value="C2_fungal_Inn1"/>
</dbReference>
<feature type="compositionally biased region" description="Pro residues" evidence="3">
    <location>
        <begin position="385"/>
        <end position="395"/>
    </location>
</feature>
<dbReference type="EMBL" id="KL198106">
    <property type="protein sequence ID" value="KDQ07492.1"/>
    <property type="molecule type" value="Genomic_DNA"/>
</dbReference>
<dbReference type="Gene3D" id="2.60.40.150">
    <property type="entry name" value="C2 domain"/>
    <property type="match status" value="1"/>
</dbReference>
<reference evidence="6" key="1">
    <citation type="journal article" date="2014" name="Proc. Natl. Acad. Sci. U.S.A.">
        <title>Extensive sampling of basidiomycete genomes demonstrates inadequacy of the white-rot/brown-rot paradigm for wood decay fungi.</title>
        <authorList>
            <person name="Riley R."/>
            <person name="Salamov A.A."/>
            <person name="Brown D.W."/>
            <person name="Nagy L.G."/>
            <person name="Floudas D."/>
            <person name="Held B.W."/>
            <person name="Levasseur A."/>
            <person name="Lombard V."/>
            <person name="Morin E."/>
            <person name="Otillar R."/>
            <person name="Lindquist E.A."/>
            <person name="Sun H."/>
            <person name="LaButti K.M."/>
            <person name="Schmutz J."/>
            <person name="Jabbour D."/>
            <person name="Luo H."/>
            <person name="Baker S.E."/>
            <person name="Pisabarro A.G."/>
            <person name="Walton J.D."/>
            <person name="Blanchette R.A."/>
            <person name="Henrissat B."/>
            <person name="Martin F."/>
            <person name="Cullen D."/>
            <person name="Hibbett D.S."/>
            <person name="Grigoriev I.V."/>
        </authorList>
    </citation>
    <scope>NUCLEOTIDE SEQUENCE [LARGE SCALE GENOMIC DNA]</scope>
    <source>
        <strain evidence="6">FD-172 SS1</strain>
    </source>
</reference>
<evidence type="ECO:0000313" key="5">
    <source>
        <dbReference type="EMBL" id="KDQ07492.1"/>
    </source>
</evidence>
<feature type="compositionally biased region" description="Low complexity" evidence="3">
    <location>
        <begin position="190"/>
        <end position="206"/>
    </location>
</feature>
<dbReference type="HOGENOM" id="CLU_421490_0_0_1"/>
<dbReference type="PANTHER" id="PTHR46502:SF2">
    <property type="entry name" value="16 KDA PHLOEM PROTEIN 2"/>
    <property type="match status" value="1"/>
</dbReference>
<feature type="compositionally biased region" description="Low complexity" evidence="3">
    <location>
        <begin position="396"/>
        <end position="417"/>
    </location>
</feature>
<proteinExistence type="predicted"/>
<dbReference type="SMART" id="SM00239">
    <property type="entry name" value="C2"/>
    <property type="match status" value="1"/>
</dbReference>
<feature type="compositionally biased region" description="Pro residues" evidence="3">
    <location>
        <begin position="607"/>
        <end position="628"/>
    </location>
</feature>
<dbReference type="InterPro" id="IPR035892">
    <property type="entry name" value="C2_domain_sf"/>
</dbReference>
<sequence>MATTPREIGTLIVVVDKAKNLPNKRHIGKQDPYCSLKFNAEIKRTKAVKRGGQHPVWDEELRFALFEDLEEELKKGTDAPPPVPPKAGSNVKSVKGGKSMTLKCYADDPREPDLIGEVMVDLTEVLTTGETDEWYILLNKDKKYCGEVYLELTFWSAQQPPPKSKPVHGTNTIKNYGGPGSFRPSGDLIPPAQLPSSLRPAASASLTAIEHNRRQSTGPKDSVPDSLRPSSSLANLDLYIPPYDKRSHSAESATPQNRYDEFGVDSRRRESFPPVNGIGQAPASVTSNSSYGQSRPLPPPSHQNSLSGGAQLPPSLQPGTGGQSGNSGFQPVPPQHSSSMPTGFAPPRPSSATSVPPSGFYPPPRAESGSWNEPSPIQSGFVPPQTTPTPLPPAGFIPSSSFHQPPQSSYPSQFQYQPYPPPPASAPPIQPVYNSAPLPNPPQQYYNVQQPIPQSSFYGSVPPPPSTQGRPLPDPHSYGYQNQNPNPQQGSYAPPSISSSASTISFPSAASYHNPPAPPPPPPLQPQPNHGGRSSSLPPVPGGFPQGPSPPQLPQQYNQPQQSFQAPPPPPPIPNPVPPPPPLHGHSSYPPPPPPLPHTPPHGTTYPGPPPPLPSSRPPLPVPPPPPLGFSSGFQQRPQQPQQQQQWSGY</sequence>
<dbReference type="OrthoDB" id="270970at2759"/>
<dbReference type="Proteomes" id="UP000027195">
    <property type="component" value="Unassembled WGS sequence"/>
</dbReference>
<feature type="compositionally biased region" description="Polar residues" evidence="3">
    <location>
        <begin position="283"/>
        <end position="293"/>
    </location>
</feature>
<feature type="compositionally biased region" description="Low complexity" evidence="3">
    <location>
        <begin position="635"/>
        <end position="650"/>
    </location>
</feature>
<evidence type="ECO:0000256" key="2">
    <source>
        <dbReference type="ARBA" id="ARBA00022837"/>
    </source>
</evidence>
<dbReference type="AlphaFoldDB" id="A0A067M6J1"/>
<accession>A0A067M6J1</accession>
<feature type="compositionally biased region" description="Low complexity" evidence="3">
    <location>
        <begin position="443"/>
        <end position="454"/>
    </location>
</feature>
<dbReference type="PROSITE" id="PS50004">
    <property type="entry name" value="C2"/>
    <property type="match status" value="1"/>
</dbReference>
<feature type="compositionally biased region" description="Low complexity" evidence="3">
    <location>
        <begin position="554"/>
        <end position="565"/>
    </location>
</feature>
<feature type="region of interest" description="Disordered" evidence="3">
    <location>
        <begin position="74"/>
        <end position="94"/>
    </location>
</feature>
<feature type="compositionally biased region" description="Pro residues" evidence="3">
    <location>
        <begin position="515"/>
        <end position="526"/>
    </location>
</feature>
<dbReference type="PRINTS" id="PR01217">
    <property type="entry name" value="PRICHEXTENSN"/>
</dbReference>
<feature type="region of interest" description="Disordered" evidence="3">
    <location>
        <begin position="159"/>
        <end position="650"/>
    </location>
</feature>
<feature type="compositionally biased region" description="Pro residues" evidence="3">
    <location>
        <begin position="418"/>
        <end position="430"/>
    </location>
</feature>
<dbReference type="SUPFAM" id="SSF49562">
    <property type="entry name" value="C2 domain (Calcium/lipid-binding domain, CaLB)"/>
    <property type="match status" value="1"/>
</dbReference>
<evidence type="ECO:0000256" key="3">
    <source>
        <dbReference type="SAM" id="MobiDB-lite"/>
    </source>
</evidence>
<feature type="compositionally biased region" description="Low complexity" evidence="3">
    <location>
        <begin position="477"/>
        <end position="511"/>
    </location>
</feature>
<feature type="compositionally biased region" description="Pro residues" evidence="3">
    <location>
        <begin position="538"/>
        <end position="553"/>
    </location>
</feature>
<keyword evidence="6" id="KW-1185">Reference proteome</keyword>
<feature type="domain" description="C2" evidence="4">
    <location>
        <begin position="1"/>
        <end position="135"/>
    </location>
</feature>
<evidence type="ECO:0000313" key="6">
    <source>
        <dbReference type="Proteomes" id="UP000027195"/>
    </source>
</evidence>
<organism evidence="5 6">
    <name type="scientific">Botryobasidium botryosum (strain FD-172 SS1)</name>
    <dbReference type="NCBI Taxonomy" id="930990"/>
    <lineage>
        <taxon>Eukaryota</taxon>
        <taxon>Fungi</taxon>
        <taxon>Dikarya</taxon>
        <taxon>Basidiomycota</taxon>
        <taxon>Agaricomycotina</taxon>
        <taxon>Agaricomycetes</taxon>
        <taxon>Cantharellales</taxon>
        <taxon>Botryobasidiaceae</taxon>
        <taxon>Botryobasidium</taxon>
    </lineage>
</organism>
<dbReference type="GO" id="GO:0046872">
    <property type="term" value="F:metal ion binding"/>
    <property type="evidence" value="ECO:0007669"/>
    <property type="project" value="UniProtKB-KW"/>
</dbReference>
<dbReference type="InterPro" id="IPR000008">
    <property type="entry name" value="C2_dom"/>
</dbReference>
<evidence type="ECO:0000259" key="4">
    <source>
        <dbReference type="PROSITE" id="PS50004"/>
    </source>
</evidence>
<dbReference type="Pfam" id="PF00168">
    <property type="entry name" value="C2"/>
    <property type="match status" value="2"/>
</dbReference>
<evidence type="ECO:0000256" key="1">
    <source>
        <dbReference type="ARBA" id="ARBA00022723"/>
    </source>
</evidence>
<keyword evidence="1" id="KW-0479">Metal-binding</keyword>
<feature type="compositionally biased region" description="Pro residues" evidence="3">
    <location>
        <begin position="566"/>
        <end position="600"/>
    </location>
</feature>
<dbReference type="PANTHER" id="PTHR46502">
    <property type="entry name" value="C2 DOMAIN-CONTAINING"/>
    <property type="match status" value="1"/>
</dbReference>
<dbReference type="InParanoid" id="A0A067M6J1"/>
<dbReference type="CDD" id="cd08681">
    <property type="entry name" value="C2_fungal_Inn1p-like"/>
    <property type="match status" value="1"/>
</dbReference>
<keyword evidence="2" id="KW-0106">Calcium</keyword>
<feature type="compositionally biased region" description="Polar residues" evidence="3">
    <location>
        <begin position="369"/>
        <end position="378"/>
    </location>
</feature>
<protein>
    <recommendedName>
        <fullName evidence="4">C2 domain-containing protein</fullName>
    </recommendedName>
</protein>
<feature type="compositionally biased region" description="Basic and acidic residues" evidence="3">
    <location>
        <begin position="258"/>
        <end position="271"/>
    </location>
</feature>
<name>A0A067M6J1_BOTB1</name>